<dbReference type="PANTHER" id="PTHR43048:SF3">
    <property type="entry name" value="METHYLMALONYL-COA EPIMERASE, MITOCHONDRIAL"/>
    <property type="match status" value="1"/>
</dbReference>
<accession>A0A261W8I4</accession>
<gene>
    <name evidence="3" type="ORF">CAL24_02065</name>
</gene>
<reference evidence="4" key="1">
    <citation type="submission" date="2017-05" db="EMBL/GenBank/DDBJ databases">
        <title>Complete and WGS of Bordetella genogroups.</title>
        <authorList>
            <person name="Spilker T."/>
            <person name="Lipuma J."/>
        </authorList>
    </citation>
    <scope>NUCLEOTIDE SEQUENCE [LARGE SCALE GENOMIC DNA]</scope>
    <source>
        <strain evidence="4">AU8256</strain>
    </source>
</reference>
<dbReference type="SUPFAM" id="SSF54593">
    <property type="entry name" value="Glyoxalase/Bleomycin resistance protein/Dihydroxybiphenyl dioxygenase"/>
    <property type="match status" value="1"/>
</dbReference>
<dbReference type="AlphaFoldDB" id="A0A261W8I4"/>
<dbReference type="GO" id="GO:0046872">
    <property type="term" value="F:metal ion binding"/>
    <property type="evidence" value="ECO:0007669"/>
    <property type="project" value="UniProtKB-KW"/>
</dbReference>
<evidence type="ECO:0000313" key="4">
    <source>
        <dbReference type="Proteomes" id="UP000215633"/>
    </source>
</evidence>
<keyword evidence="4" id="KW-1185">Reference proteome</keyword>
<dbReference type="RefSeq" id="WP_094805589.1">
    <property type="nucleotide sequence ID" value="NZ_NEVT01000002.1"/>
</dbReference>
<proteinExistence type="predicted"/>
<sequence length="164" mass="17591">MNAAPRLDMAAPLEVGLCCADLDRLLEFYVGVLGLALVNRVTVPADKAAATGLSPHGYEVARLQTPYGERLKLLQPAAPPQAAGATAAILDRRNASYLTFIVRDLAGLAARLAERGVAFDSQPAPMEVRPGTWLAFFRDPEGNVLELVEYDDLAQYRPDLAATA</sequence>
<dbReference type="InterPro" id="IPR037523">
    <property type="entry name" value="VOC_core"/>
</dbReference>
<comment type="caution">
    <text evidence="3">The sequence shown here is derived from an EMBL/GenBank/DDBJ whole genome shotgun (WGS) entry which is preliminary data.</text>
</comment>
<dbReference type="EMBL" id="NEVT01000002">
    <property type="protein sequence ID" value="OZI82674.1"/>
    <property type="molecule type" value="Genomic_DNA"/>
</dbReference>
<dbReference type="InterPro" id="IPR029068">
    <property type="entry name" value="Glyas_Bleomycin-R_OHBP_Dase"/>
</dbReference>
<organism evidence="3 4">
    <name type="scientific">Bordetella genomosp. 2</name>
    <dbReference type="NCBI Taxonomy" id="1983456"/>
    <lineage>
        <taxon>Bacteria</taxon>
        <taxon>Pseudomonadati</taxon>
        <taxon>Pseudomonadota</taxon>
        <taxon>Betaproteobacteria</taxon>
        <taxon>Burkholderiales</taxon>
        <taxon>Alcaligenaceae</taxon>
        <taxon>Bordetella</taxon>
    </lineage>
</organism>
<dbReference type="Pfam" id="PF00903">
    <property type="entry name" value="Glyoxalase"/>
    <property type="match status" value="1"/>
</dbReference>
<dbReference type="InterPro" id="IPR004360">
    <property type="entry name" value="Glyas_Fos-R_dOase_dom"/>
</dbReference>
<keyword evidence="3" id="KW-0560">Oxidoreductase</keyword>
<evidence type="ECO:0000259" key="2">
    <source>
        <dbReference type="PROSITE" id="PS51819"/>
    </source>
</evidence>
<dbReference type="GO" id="GO:0004493">
    <property type="term" value="F:methylmalonyl-CoA epimerase activity"/>
    <property type="evidence" value="ECO:0007669"/>
    <property type="project" value="TreeGrafter"/>
</dbReference>
<keyword evidence="1" id="KW-0479">Metal-binding</keyword>
<dbReference type="Gene3D" id="3.10.180.10">
    <property type="entry name" value="2,3-Dihydroxybiphenyl 1,2-Dioxygenase, domain 1"/>
    <property type="match status" value="1"/>
</dbReference>
<protein>
    <submittedName>
        <fullName evidence="3">Glyoxalase/bleomycin resistance/extradiol dioxygenase family protein</fullName>
    </submittedName>
</protein>
<dbReference type="PANTHER" id="PTHR43048">
    <property type="entry name" value="METHYLMALONYL-COA EPIMERASE"/>
    <property type="match status" value="1"/>
</dbReference>
<evidence type="ECO:0000256" key="1">
    <source>
        <dbReference type="ARBA" id="ARBA00022723"/>
    </source>
</evidence>
<dbReference type="InterPro" id="IPR051785">
    <property type="entry name" value="MMCE/EMCE_epimerase"/>
</dbReference>
<keyword evidence="3" id="KW-0223">Dioxygenase</keyword>
<feature type="domain" description="VOC" evidence="2">
    <location>
        <begin position="11"/>
        <end position="150"/>
    </location>
</feature>
<evidence type="ECO:0000313" key="3">
    <source>
        <dbReference type="EMBL" id="OZI82674.1"/>
    </source>
</evidence>
<dbReference type="PROSITE" id="PS51819">
    <property type="entry name" value="VOC"/>
    <property type="match status" value="1"/>
</dbReference>
<dbReference type="Proteomes" id="UP000215633">
    <property type="component" value="Unassembled WGS sequence"/>
</dbReference>
<name>A0A261W8I4_9BORD</name>
<dbReference type="GO" id="GO:0051213">
    <property type="term" value="F:dioxygenase activity"/>
    <property type="evidence" value="ECO:0007669"/>
    <property type="project" value="UniProtKB-KW"/>
</dbReference>
<dbReference type="GO" id="GO:0046491">
    <property type="term" value="P:L-methylmalonyl-CoA metabolic process"/>
    <property type="evidence" value="ECO:0007669"/>
    <property type="project" value="TreeGrafter"/>
</dbReference>